<organism evidence="2">
    <name type="scientific">uncultured Arthrobacter sp</name>
    <dbReference type="NCBI Taxonomy" id="114050"/>
    <lineage>
        <taxon>Bacteria</taxon>
        <taxon>Bacillati</taxon>
        <taxon>Actinomycetota</taxon>
        <taxon>Actinomycetes</taxon>
        <taxon>Micrococcales</taxon>
        <taxon>Micrococcaceae</taxon>
        <taxon>Arthrobacter</taxon>
        <taxon>environmental samples</taxon>
    </lineage>
</organism>
<feature type="non-terminal residue" evidence="2">
    <location>
        <position position="108"/>
    </location>
</feature>
<feature type="compositionally biased region" description="Basic residues" evidence="1">
    <location>
        <begin position="91"/>
        <end position="108"/>
    </location>
</feature>
<dbReference type="AlphaFoldDB" id="A0A6J4J004"/>
<feature type="compositionally biased region" description="Basic and acidic residues" evidence="1">
    <location>
        <begin position="1"/>
        <end position="12"/>
    </location>
</feature>
<proteinExistence type="predicted"/>
<feature type="non-terminal residue" evidence="2">
    <location>
        <position position="1"/>
    </location>
</feature>
<name>A0A6J4J004_9MICC</name>
<protein>
    <submittedName>
        <fullName evidence="2">Uncharacterized protein</fullName>
    </submittedName>
</protein>
<reference evidence="2" key="1">
    <citation type="submission" date="2020-02" db="EMBL/GenBank/DDBJ databases">
        <authorList>
            <person name="Meier V. D."/>
        </authorList>
    </citation>
    <scope>NUCLEOTIDE SEQUENCE</scope>
    <source>
        <strain evidence="2">AVDCRST_MAG83</strain>
    </source>
</reference>
<sequence length="108" mass="12039">DRESVRTADRLHGLARQPARRREPAHRRRDDHPAAAGRRRCRVDDGRRLGNAPGRASPARAVRRPAPRLLRTGGTLRPPTARAAHGVAAATRHRRGLARRHLRPRGST</sequence>
<dbReference type="EMBL" id="CADCTE010000155">
    <property type="protein sequence ID" value="CAA9263376.1"/>
    <property type="molecule type" value="Genomic_DNA"/>
</dbReference>
<evidence type="ECO:0000313" key="2">
    <source>
        <dbReference type="EMBL" id="CAA9263376.1"/>
    </source>
</evidence>
<feature type="compositionally biased region" description="Low complexity" evidence="1">
    <location>
        <begin position="80"/>
        <end position="90"/>
    </location>
</feature>
<accession>A0A6J4J004</accession>
<gene>
    <name evidence="2" type="ORF">AVDCRST_MAG83-2831</name>
</gene>
<evidence type="ECO:0000256" key="1">
    <source>
        <dbReference type="SAM" id="MobiDB-lite"/>
    </source>
</evidence>
<feature type="region of interest" description="Disordered" evidence="1">
    <location>
        <begin position="1"/>
        <end position="108"/>
    </location>
</feature>